<reference evidence="3" key="1">
    <citation type="submission" date="2016-10" db="EMBL/GenBank/DDBJ databases">
        <authorList>
            <person name="Varghese N."/>
            <person name="Submissions S."/>
        </authorList>
    </citation>
    <scope>NUCLEOTIDE SEQUENCE [LARGE SCALE GENOMIC DNA]</scope>
    <source>
        <strain evidence="3">CGMCC 4.3530</strain>
    </source>
</reference>
<dbReference type="EMBL" id="FNOK01000006">
    <property type="protein sequence ID" value="SDW93837.1"/>
    <property type="molecule type" value="Genomic_DNA"/>
</dbReference>
<sequence>MSSGLVLKAAAGLATAGLGYLVTLQLQLDLGWTPAQAAIGMLPQVVVLIAGGALISPLITRVGLTTAAGLSAGVVVCGLAVYTALGRFGYVWIAVALVLVAVGMRVVGVVAGNNVMRGLPENRTTIGAALIDTASEVTIGIGIALSGTILAALFPMR</sequence>
<keyword evidence="1" id="KW-1133">Transmembrane helix</keyword>
<dbReference type="STRING" id="418495.SAMN05216215_1006134"/>
<feature type="transmembrane region" description="Helical" evidence="1">
    <location>
        <begin position="35"/>
        <end position="55"/>
    </location>
</feature>
<name>A0A1H2XLX0_9PSEU</name>
<evidence type="ECO:0000313" key="2">
    <source>
        <dbReference type="EMBL" id="SDW93837.1"/>
    </source>
</evidence>
<proteinExistence type="predicted"/>
<accession>A0A1H2XLX0</accession>
<feature type="transmembrane region" description="Helical" evidence="1">
    <location>
        <begin position="137"/>
        <end position="156"/>
    </location>
</feature>
<feature type="transmembrane region" description="Helical" evidence="1">
    <location>
        <begin position="91"/>
        <end position="116"/>
    </location>
</feature>
<dbReference type="InterPro" id="IPR036259">
    <property type="entry name" value="MFS_trans_sf"/>
</dbReference>
<gene>
    <name evidence="2" type="ORF">SAMN05216215_1006134</name>
</gene>
<dbReference type="RefSeq" id="WP_425441695.1">
    <property type="nucleotide sequence ID" value="NZ_FNOK01000006.1"/>
</dbReference>
<protein>
    <submittedName>
        <fullName evidence="2">Uncharacterized protein</fullName>
    </submittedName>
</protein>
<keyword evidence="1" id="KW-0812">Transmembrane</keyword>
<keyword evidence="1" id="KW-0472">Membrane</keyword>
<evidence type="ECO:0000313" key="3">
    <source>
        <dbReference type="Proteomes" id="UP000199529"/>
    </source>
</evidence>
<evidence type="ECO:0000256" key="1">
    <source>
        <dbReference type="SAM" id="Phobius"/>
    </source>
</evidence>
<feature type="transmembrane region" description="Helical" evidence="1">
    <location>
        <begin position="62"/>
        <end position="85"/>
    </location>
</feature>
<dbReference type="AlphaFoldDB" id="A0A1H2XLX0"/>
<dbReference type="Proteomes" id="UP000199529">
    <property type="component" value="Unassembled WGS sequence"/>
</dbReference>
<organism evidence="2 3">
    <name type="scientific">Saccharopolyspora shandongensis</name>
    <dbReference type="NCBI Taxonomy" id="418495"/>
    <lineage>
        <taxon>Bacteria</taxon>
        <taxon>Bacillati</taxon>
        <taxon>Actinomycetota</taxon>
        <taxon>Actinomycetes</taxon>
        <taxon>Pseudonocardiales</taxon>
        <taxon>Pseudonocardiaceae</taxon>
        <taxon>Saccharopolyspora</taxon>
    </lineage>
</organism>
<keyword evidence="3" id="KW-1185">Reference proteome</keyword>
<dbReference type="SUPFAM" id="SSF103473">
    <property type="entry name" value="MFS general substrate transporter"/>
    <property type="match status" value="1"/>
</dbReference>